<accession>A0A1N6V3U1</accession>
<organism evidence="1 2">
    <name type="scientific">Cellulosimicrobium aquatile</name>
    <dbReference type="NCBI Taxonomy" id="1612203"/>
    <lineage>
        <taxon>Bacteria</taxon>
        <taxon>Bacillati</taxon>
        <taxon>Actinomycetota</taxon>
        <taxon>Actinomycetes</taxon>
        <taxon>Micrococcales</taxon>
        <taxon>Promicromonosporaceae</taxon>
        <taxon>Cellulosimicrobium</taxon>
    </lineage>
</organism>
<dbReference type="AlphaFoldDB" id="A0A1N6V3U1"/>
<protein>
    <submittedName>
        <fullName evidence="1">Transcriptional regulator, AbiEi antitoxin, Type IV TA system</fullName>
    </submittedName>
</protein>
<reference evidence="2" key="1">
    <citation type="submission" date="2017-01" db="EMBL/GenBank/DDBJ databases">
        <authorList>
            <person name="Varghese N."/>
            <person name="Submissions S."/>
        </authorList>
    </citation>
    <scope>NUCLEOTIDE SEQUENCE [LARGE SCALE GENOMIC DNA]</scope>
    <source>
        <strain evidence="2">3bp</strain>
    </source>
</reference>
<dbReference type="Proteomes" id="UP000186235">
    <property type="component" value="Unassembled WGS sequence"/>
</dbReference>
<sequence length="317" mass="35187">MSRREAALPLHLAREHLPEEARRRVTHGEWERVRRGAYRDALPPDSAPATAARGLAVDRARAVARSLRADPVVSHASAALLHDLPLWELPATTHVVQSYRRSGSAARDITRHVGEVGAHDRTTVLGVTTTSLVRTVADCLSTMPALDGLVVVDAALARGVRRSDVTAVLDRRPRGRGSRRSRHVLALADPGAESARETWLRYVLLRTGLPRPETQVALRTEVGAVRVDLGWTRWRLLLEFDGLVKYRTGPAGLAPRADPGRVLVREKLRQEAIERTGHRLLRVTSRDRPEDVVTRVLRHVPPDVVRGLRADPFLPPR</sequence>
<evidence type="ECO:0000313" key="2">
    <source>
        <dbReference type="Proteomes" id="UP000186235"/>
    </source>
</evidence>
<keyword evidence="2" id="KW-1185">Reference proteome</keyword>
<dbReference type="EMBL" id="FTMI01000007">
    <property type="protein sequence ID" value="SIQ72531.1"/>
    <property type="molecule type" value="Genomic_DNA"/>
</dbReference>
<gene>
    <name evidence="1" type="ORF">SAMN05518682_3416</name>
</gene>
<proteinExistence type="predicted"/>
<name>A0A1N6V3U1_9MICO</name>
<evidence type="ECO:0000313" key="1">
    <source>
        <dbReference type="EMBL" id="SIQ72531.1"/>
    </source>
</evidence>